<comment type="caution">
    <text evidence="1">The sequence shown here is derived from an EMBL/GenBank/DDBJ whole genome shotgun (WGS) entry which is preliminary data.</text>
</comment>
<reference evidence="1" key="1">
    <citation type="submission" date="2018-11" db="EMBL/GenBank/DDBJ databases">
        <authorList>
            <consortium name="Pathogen Informatics"/>
        </authorList>
    </citation>
    <scope>NUCLEOTIDE SEQUENCE</scope>
</reference>
<protein>
    <submittedName>
        <fullName evidence="1">Uncharacterized protein</fullName>
    </submittedName>
</protein>
<evidence type="ECO:0000313" key="1">
    <source>
        <dbReference type="EMBL" id="VEL27465.1"/>
    </source>
</evidence>
<sequence length="153" mass="17393">MPCTEFDHWHRQLVRLYKSWTPLDLDIPQIPRPDHNYHLQKHHLTSLQPFQLSGFDPISKLESPSSVPSFVASGDLSSDHLGSLKNHLGVQANITDLHLDRSLPESEKKQQLERPEVETPICKISVNGQLNGVNIFVVSRRNGLLHSVSFLFD</sequence>
<dbReference type="AlphaFoldDB" id="A0A3S5AEU0"/>
<dbReference type="EMBL" id="CAAALY010087441">
    <property type="protein sequence ID" value="VEL27465.1"/>
    <property type="molecule type" value="Genomic_DNA"/>
</dbReference>
<evidence type="ECO:0000313" key="2">
    <source>
        <dbReference type="Proteomes" id="UP000784294"/>
    </source>
</evidence>
<dbReference type="Proteomes" id="UP000784294">
    <property type="component" value="Unassembled WGS sequence"/>
</dbReference>
<accession>A0A3S5AEU0</accession>
<organism evidence="1 2">
    <name type="scientific">Protopolystoma xenopodis</name>
    <dbReference type="NCBI Taxonomy" id="117903"/>
    <lineage>
        <taxon>Eukaryota</taxon>
        <taxon>Metazoa</taxon>
        <taxon>Spiralia</taxon>
        <taxon>Lophotrochozoa</taxon>
        <taxon>Platyhelminthes</taxon>
        <taxon>Monogenea</taxon>
        <taxon>Polyopisthocotylea</taxon>
        <taxon>Polystomatidea</taxon>
        <taxon>Polystomatidae</taxon>
        <taxon>Protopolystoma</taxon>
    </lineage>
</organism>
<name>A0A3S5AEU0_9PLAT</name>
<gene>
    <name evidence="1" type="ORF">PXEA_LOCUS20905</name>
</gene>
<proteinExistence type="predicted"/>
<keyword evidence="2" id="KW-1185">Reference proteome</keyword>